<reference evidence="2" key="2">
    <citation type="submission" date="2021-10" db="EMBL/GenBank/DDBJ databases">
        <title>Phylogenomics reveals ancestral predisposition of the termite-cultivated fungus Termitomyces towards a domesticated lifestyle.</title>
        <authorList>
            <person name="Auxier B."/>
            <person name="Grum-Grzhimaylo A."/>
            <person name="Cardenas M.E."/>
            <person name="Lodge J.D."/>
            <person name="Laessoe T."/>
            <person name="Pedersen O."/>
            <person name="Smith M.E."/>
            <person name="Kuyper T.W."/>
            <person name="Franco-Molano E.A."/>
            <person name="Baroni T.J."/>
            <person name="Aanen D.K."/>
        </authorList>
    </citation>
    <scope>NUCLEOTIDE SEQUENCE</scope>
    <source>
        <strain evidence="2">AP01</strain>
        <tissue evidence="2">Mycelium</tissue>
    </source>
</reference>
<sequence>MPAPVDSNAGLDKADKPKSEPTAYQPFCKAHIKAWNTAHRGAQRKENMDKPYFPRRWPKCGKTTRELTPRHRDGEAEEKEAEERKKESSDPMKGDDLPVEEDGEVREVSH</sequence>
<feature type="compositionally biased region" description="Basic and acidic residues" evidence="1">
    <location>
        <begin position="81"/>
        <end position="96"/>
    </location>
</feature>
<comment type="caution">
    <text evidence="2">The sequence shown here is derived from an EMBL/GenBank/DDBJ whole genome shotgun (WGS) entry which is preliminary data.</text>
</comment>
<reference evidence="2" key="1">
    <citation type="submission" date="2020-07" db="EMBL/GenBank/DDBJ databases">
        <authorList>
            <person name="Nieuwenhuis M."/>
            <person name="Van De Peppel L.J.J."/>
        </authorList>
    </citation>
    <scope>NUCLEOTIDE SEQUENCE</scope>
    <source>
        <strain evidence="2">AP01</strain>
        <tissue evidence="2">Mycelium</tissue>
    </source>
</reference>
<protein>
    <submittedName>
        <fullName evidence="2">Uncharacterized protein</fullName>
    </submittedName>
</protein>
<dbReference type="Proteomes" id="UP000775547">
    <property type="component" value="Unassembled WGS sequence"/>
</dbReference>
<name>A0A9P7KBC2_9AGAR</name>
<accession>A0A9P7KBC2</accession>
<evidence type="ECO:0000313" key="2">
    <source>
        <dbReference type="EMBL" id="KAG5642765.1"/>
    </source>
</evidence>
<keyword evidence="3" id="KW-1185">Reference proteome</keyword>
<proteinExistence type="predicted"/>
<evidence type="ECO:0000256" key="1">
    <source>
        <dbReference type="SAM" id="MobiDB-lite"/>
    </source>
</evidence>
<evidence type="ECO:0000313" key="3">
    <source>
        <dbReference type="Proteomes" id="UP000775547"/>
    </source>
</evidence>
<feature type="compositionally biased region" description="Basic and acidic residues" evidence="1">
    <location>
        <begin position="63"/>
        <end position="74"/>
    </location>
</feature>
<dbReference type="EMBL" id="JABCKV010000159">
    <property type="protein sequence ID" value="KAG5642765.1"/>
    <property type="molecule type" value="Genomic_DNA"/>
</dbReference>
<organism evidence="2 3">
    <name type="scientific">Asterophora parasitica</name>
    <dbReference type="NCBI Taxonomy" id="117018"/>
    <lineage>
        <taxon>Eukaryota</taxon>
        <taxon>Fungi</taxon>
        <taxon>Dikarya</taxon>
        <taxon>Basidiomycota</taxon>
        <taxon>Agaricomycotina</taxon>
        <taxon>Agaricomycetes</taxon>
        <taxon>Agaricomycetidae</taxon>
        <taxon>Agaricales</taxon>
        <taxon>Tricholomatineae</taxon>
        <taxon>Lyophyllaceae</taxon>
        <taxon>Asterophora</taxon>
    </lineage>
</organism>
<gene>
    <name evidence="2" type="ORF">DXG03_002144</name>
</gene>
<feature type="region of interest" description="Disordered" evidence="1">
    <location>
        <begin position="39"/>
        <end position="110"/>
    </location>
</feature>
<feature type="region of interest" description="Disordered" evidence="1">
    <location>
        <begin position="1"/>
        <end position="25"/>
    </location>
</feature>
<dbReference type="AlphaFoldDB" id="A0A9P7KBC2"/>